<dbReference type="Proteomes" id="UP000515317">
    <property type="component" value="Chromosome"/>
</dbReference>
<dbReference type="Gene3D" id="3.30.2270.10">
    <property type="entry name" value="Folate-binding superfamily"/>
    <property type="match status" value="1"/>
</dbReference>
<organism evidence="1 2">
    <name type="scientific">Terrihabitans soli</name>
    <dbReference type="NCBI Taxonomy" id="708113"/>
    <lineage>
        <taxon>Bacteria</taxon>
        <taxon>Pseudomonadati</taxon>
        <taxon>Pseudomonadota</taxon>
        <taxon>Alphaproteobacteria</taxon>
        <taxon>Hyphomicrobiales</taxon>
        <taxon>Terrihabitans</taxon>
    </lineage>
</organism>
<protein>
    <recommendedName>
        <fullName evidence="3">Sarcosine oxidase subunit delta</fullName>
    </recommendedName>
</protein>
<gene>
    <name evidence="1" type="ORF">IZ6_10270</name>
</gene>
<dbReference type="RefSeq" id="WP_222876927.1">
    <property type="nucleotide sequence ID" value="NZ_AP023361.1"/>
</dbReference>
<dbReference type="InterPro" id="IPR038561">
    <property type="entry name" value="SoxD_sf"/>
</dbReference>
<dbReference type="EMBL" id="AP023361">
    <property type="protein sequence ID" value="BCJ90292.1"/>
    <property type="molecule type" value="Genomic_DNA"/>
</dbReference>
<name>A0A6S6QSP1_9HYPH</name>
<reference evidence="1 2" key="1">
    <citation type="submission" date="2020-08" db="EMBL/GenBank/DDBJ databases">
        <title>Genome sequence of Rhizobiales bacterium strain IZ6.</title>
        <authorList>
            <person name="Nakai R."/>
            <person name="Naganuma T."/>
        </authorList>
    </citation>
    <scope>NUCLEOTIDE SEQUENCE [LARGE SCALE GENOMIC DNA]</scope>
    <source>
        <strain evidence="1 2">IZ6</strain>
    </source>
</reference>
<dbReference type="KEGG" id="tso:IZ6_10270"/>
<dbReference type="AlphaFoldDB" id="A0A6S6QSP1"/>
<keyword evidence="2" id="KW-1185">Reference proteome</keyword>
<sequence length="81" mass="9126">MLLITCPVCGVRASETEFANGGLYAQEGARDRYVRGIVREWWNCESGCRSWFGMARHAGNQRVFATWVRGKEPELFPGESA</sequence>
<evidence type="ECO:0000313" key="1">
    <source>
        <dbReference type="EMBL" id="BCJ90292.1"/>
    </source>
</evidence>
<evidence type="ECO:0000313" key="2">
    <source>
        <dbReference type="Proteomes" id="UP000515317"/>
    </source>
</evidence>
<proteinExistence type="predicted"/>
<accession>A0A6S6QSP1</accession>
<evidence type="ECO:0008006" key="3">
    <source>
        <dbReference type="Google" id="ProtNLM"/>
    </source>
</evidence>